<accession>A0A1I6P445</accession>
<feature type="chain" id="PRO_5011722850" evidence="1">
    <location>
        <begin position="21"/>
        <end position="147"/>
    </location>
</feature>
<feature type="signal peptide" evidence="1">
    <location>
        <begin position="1"/>
        <end position="20"/>
    </location>
</feature>
<dbReference type="EMBL" id="FOZV01000001">
    <property type="protein sequence ID" value="SFS34952.1"/>
    <property type="molecule type" value="Genomic_DNA"/>
</dbReference>
<evidence type="ECO:0000313" key="3">
    <source>
        <dbReference type="Proteomes" id="UP000198788"/>
    </source>
</evidence>
<organism evidence="2 3">
    <name type="scientific">Brevundimonas viscosa</name>
    <dbReference type="NCBI Taxonomy" id="871741"/>
    <lineage>
        <taxon>Bacteria</taxon>
        <taxon>Pseudomonadati</taxon>
        <taxon>Pseudomonadota</taxon>
        <taxon>Alphaproteobacteria</taxon>
        <taxon>Caulobacterales</taxon>
        <taxon>Caulobacteraceae</taxon>
        <taxon>Brevundimonas</taxon>
    </lineage>
</organism>
<name>A0A1I6P445_9CAUL</name>
<keyword evidence="3" id="KW-1185">Reference proteome</keyword>
<evidence type="ECO:0000256" key="1">
    <source>
        <dbReference type="SAM" id="SignalP"/>
    </source>
</evidence>
<gene>
    <name evidence="2" type="ORF">SAMN05192570_0819</name>
</gene>
<proteinExistence type="predicted"/>
<protein>
    <submittedName>
        <fullName evidence="2">Uncharacterized protein</fullName>
    </submittedName>
</protein>
<keyword evidence="1" id="KW-0732">Signal</keyword>
<dbReference type="Proteomes" id="UP000198788">
    <property type="component" value="Unassembled WGS sequence"/>
</dbReference>
<sequence length="147" mass="16343">MIPTLALAVALLLSAGQQQSAPLDGRAYILSQSEGRGDYLSAPDHTGPNASTAWSWSVSSTPDGSPLIDAFLNQYDCETSKFRRIRQERYRADRLYDTRLSDAGFRSPHWLEMEGRIMREICRGGYQALPQVENIPVAAARLSSERP</sequence>
<dbReference type="RefSeq" id="WP_092306992.1">
    <property type="nucleotide sequence ID" value="NZ_FOZV01000001.1"/>
</dbReference>
<dbReference type="AlphaFoldDB" id="A0A1I6P445"/>
<evidence type="ECO:0000313" key="2">
    <source>
        <dbReference type="EMBL" id="SFS34952.1"/>
    </source>
</evidence>
<dbReference type="STRING" id="871741.SAMN05192570_0819"/>
<reference evidence="3" key="1">
    <citation type="submission" date="2016-10" db="EMBL/GenBank/DDBJ databases">
        <authorList>
            <person name="Varghese N."/>
            <person name="Submissions S."/>
        </authorList>
    </citation>
    <scope>NUCLEOTIDE SEQUENCE [LARGE SCALE GENOMIC DNA]</scope>
    <source>
        <strain evidence="3">CGMCC 1.10683</strain>
    </source>
</reference>